<gene>
    <name evidence="1" type="ORF">F383_14855</name>
</gene>
<dbReference type="Proteomes" id="UP000032142">
    <property type="component" value="Unassembled WGS sequence"/>
</dbReference>
<dbReference type="EMBL" id="KN396396">
    <property type="protein sequence ID" value="KHG11739.1"/>
    <property type="molecule type" value="Genomic_DNA"/>
</dbReference>
<keyword evidence="2" id="KW-1185">Reference proteome</keyword>
<proteinExistence type="predicted"/>
<reference evidence="2" key="1">
    <citation type="submission" date="2014-09" db="EMBL/GenBank/DDBJ databases">
        <authorList>
            <person name="Mudge J."/>
            <person name="Ramaraj T."/>
            <person name="Lindquist I.E."/>
            <person name="Bharti A.K."/>
            <person name="Sundararajan A."/>
            <person name="Cameron C.T."/>
            <person name="Woodward J.E."/>
            <person name="May G.D."/>
            <person name="Brubaker C."/>
            <person name="Broadhvest J."/>
            <person name="Wilkins T.A."/>
        </authorList>
    </citation>
    <scope>NUCLEOTIDE SEQUENCE</scope>
    <source>
        <strain evidence="2">cv. AKA8401</strain>
    </source>
</reference>
<organism evidence="1 2">
    <name type="scientific">Gossypium arboreum</name>
    <name type="common">Tree cotton</name>
    <name type="synonym">Gossypium nanking</name>
    <dbReference type="NCBI Taxonomy" id="29729"/>
    <lineage>
        <taxon>Eukaryota</taxon>
        <taxon>Viridiplantae</taxon>
        <taxon>Streptophyta</taxon>
        <taxon>Embryophyta</taxon>
        <taxon>Tracheophyta</taxon>
        <taxon>Spermatophyta</taxon>
        <taxon>Magnoliopsida</taxon>
        <taxon>eudicotyledons</taxon>
        <taxon>Gunneridae</taxon>
        <taxon>Pentapetalae</taxon>
        <taxon>rosids</taxon>
        <taxon>malvids</taxon>
        <taxon>Malvales</taxon>
        <taxon>Malvaceae</taxon>
        <taxon>Malvoideae</taxon>
        <taxon>Gossypium</taxon>
    </lineage>
</organism>
<dbReference type="AlphaFoldDB" id="A0A0B0NIX7"/>
<accession>A0A0B0NIX7</accession>
<evidence type="ECO:0000313" key="2">
    <source>
        <dbReference type="Proteomes" id="UP000032142"/>
    </source>
</evidence>
<sequence>MKGTSFVLSDSSSCSCWELLTLRFADLGALSVMLRNSFVITPLLLSKLSPSLR</sequence>
<evidence type="ECO:0000313" key="1">
    <source>
        <dbReference type="EMBL" id="KHG11739.1"/>
    </source>
</evidence>
<name>A0A0B0NIX7_GOSAR</name>
<protein>
    <submittedName>
        <fullName evidence="1">Uncharacterized protein</fullName>
    </submittedName>
</protein>